<dbReference type="SUPFAM" id="SSF90229">
    <property type="entry name" value="CCCH zinc finger"/>
    <property type="match status" value="1"/>
</dbReference>
<feature type="zinc finger region" description="C3H1-type" evidence="6">
    <location>
        <begin position="33"/>
        <end position="61"/>
    </location>
</feature>
<evidence type="ECO:0000313" key="9">
    <source>
        <dbReference type="EMBL" id="CEL98007.1"/>
    </source>
</evidence>
<dbReference type="PANTHER" id="PTHR12547:SF18">
    <property type="entry name" value="PROTEIN TIS11"/>
    <property type="match status" value="1"/>
</dbReference>
<dbReference type="InterPro" id="IPR036855">
    <property type="entry name" value="Znf_CCCH_sf"/>
</dbReference>
<feature type="domain" description="C3H1-type" evidence="8">
    <location>
        <begin position="33"/>
        <end position="61"/>
    </location>
</feature>
<dbReference type="VEuPathDB" id="CryptoDB:Vbra_12454"/>
<dbReference type="PROSITE" id="PS50084">
    <property type="entry name" value="KH_TYPE_1"/>
    <property type="match status" value="1"/>
</dbReference>
<evidence type="ECO:0000259" key="8">
    <source>
        <dbReference type="PROSITE" id="PS50103"/>
    </source>
</evidence>
<dbReference type="InterPro" id="IPR045877">
    <property type="entry name" value="ZFP36-like"/>
</dbReference>
<protein>
    <recommendedName>
        <fullName evidence="8">C3H1-type domain-containing protein</fullName>
    </recommendedName>
</protein>
<feature type="compositionally biased region" description="Pro residues" evidence="7">
    <location>
        <begin position="238"/>
        <end position="253"/>
    </location>
</feature>
<dbReference type="InterPro" id="IPR004088">
    <property type="entry name" value="KH_dom_type_1"/>
</dbReference>
<evidence type="ECO:0000256" key="6">
    <source>
        <dbReference type="PROSITE-ProRule" id="PRU00723"/>
    </source>
</evidence>
<dbReference type="InterPro" id="IPR036612">
    <property type="entry name" value="KH_dom_type_1_sf"/>
</dbReference>
<gene>
    <name evidence="9" type="ORF">Vbra_12454</name>
</gene>
<feature type="zinc finger region" description="C3H1-type" evidence="6">
    <location>
        <begin position="65"/>
        <end position="92"/>
    </location>
</feature>
<accession>A0A0G4EM06</accession>
<feature type="domain" description="C3H1-type" evidence="8">
    <location>
        <begin position="65"/>
        <end position="92"/>
    </location>
</feature>
<dbReference type="OrthoDB" id="410307at2759"/>
<evidence type="ECO:0000256" key="4">
    <source>
        <dbReference type="ARBA" id="ARBA00022833"/>
    </source>
</evidence>
<proteinExistence type="predicted"/>
<feature type="region of interest" description="Disordered" evidence="7">
    <location>
        <begin position="1"/>
        <end position="31"/>
    </location>
</feature>
<dbReference type="Pfam" id="PF00642">
    <property type="entry name" value="zf-CCCH"/>
    <property type="match status" value="1"/>
</dbReference>
<keyword evidence="3 6" id="KW-0863">Zinc-finger</keyword>
<keyword evidence="1 6" id="KW-0479">Metal-binding</keyword>
<feature type="region of interest" description="Disordered" evidence="7">
    <location>
        <begin position="220"/>
        <end position="258"/>
    </location>
</feature>
<dbReference type="Gene3D" id="4.10.1000.10">
    <property type="entry name" value="Zinc finger, CCCH-type"/>
    <property type="match status" value="1"/>
</dbReference>
<keyword evidence="4 6" id="KW-0862">Zinc</keyword>
<feature type="region of interest" description="Disordered" evidence="7">
    <location>
        <begin position="103"/>
        <end position="139"/>
    </location>
</feature>
<dbReference type="Gene3D" id="3.40.50.1010">
    <property type="entry name" value="5'-nuclease"/>
    <property type="match status" value="1"/>
</dbReference>
<keyword evidence="10" id="KW-1185">Reference proteome</keyword>
<dbReference type="GO" id="GO:0003729">
    <property type="term" value="F:mRNA binding"/>
    <property type="evidence" value="ECO:0007669"/>
    <property type="project" value="InterPro"/>
</dbReference>
<keyword evidence="5" id="KW-0694">RNA-binding</keyword>
<dbReference type="SMART" id="SM00356">
    <property type="entry name" value="ZnF_C3H1"/>
    <property type="match status" value="2"/>
</dbReference>
<evidence type="ECO:0000256" key="2">
    <source>
        <dbReference type="ARBA" id="ARBA00022737"/>
    </source>
</evidence>
<reference evidence="9 10" key="1">
    <citation type="submission" date="2014-11" db="EMBL/GenBank/DDBJ databases">
        <authorList>
            <person name="Zhu J."/>
            <person name="Qi W."/>
            <person name="Song R."/>
        </authorList>
    </citation>
    <scope>NUCLEOTIDE SEQUENCE [LARGE SCALE GENOMIC DNA]</scope>
</reference>
<evidence type="ECO:0000256" key="3">
    <source>
        <dbReference type="ARBA" id="ARBA00022771"/>
    </source>
</evidence>
<evidence type="ECO:0000313" key="10">
    <source>
        <dbReference type="Proteomes" id="UP000041254"/>
    </source>
</evidence>
<dbReference type="AlphaFoldDB" id="A0A0G4EM06"/>
<evidence type="ECO:0000256" key="1">
    <source>
        <dbReference type="ARBA" id="ARBA00022723"/>
    </source>
</evidence>
<dbReference type="Pfam" id="PF01936">
    <property type="entry name" value="NYN"/>
    <property type="match status" value="1"/>
</dbReference>
<dbReference type="InterPro" id="IPR021139">
    <property type="entry name" value="NYN"/>
</dbReference>
<dbReference type="PROSITE" id="PS50103">
    <property type="entry name" value="ZF_C3H1"/>
    <property type="match status" value="2"/>
</dbReference>
<sequence>MPAGTPFSLDSSTDDGDSDTRSTNENTESTAQNFKTKLCQKWLRRALCERGDRCPFAHGRQDLRQRIPEWCKFHKQGKCRHGDGCHAAHTQEELDYLRDHPEVCRPPQATRSSAKDDNPPRLPFTAPNDLGSGSCSGRPQQLRGNEIETTFDMEASDVAGLYIGKGGSTVTALRDRCGGRDVIDISIPHRNDNSTIIKVKDQPDAVAKCLRELEAIKKQYQGRLPSAGTPPRTATPTAPTPTPGRVSPPPLNGPPATTMNSRGAAAVIIDSAFLDKRHVALTERSMTPEGFQYLISCFGYKWPQYEITPNSTYVVSTRPDDMSTMAAQKALKNFHKGIEHMAKIHEAKLKSNRQQKGADIAIADKLKEMADDPEIAAVVFVAGDGDFVETLEKTQGQKPVFLVTSDGSYDKSMVPLVKKLHDLDAIFQPDF</sequence>
<dbReference type="GO" id="GO:0008270">
    <property type="term" value="F:zinc ion binding"/>
    <property type="evidence" value="ECO:0007669"/>
    <property type="project" value="UniProtKB-KW"/>
</dbReference>
<dbReference type="Pfam" id="PF00013">
    <property type="entry name" value="KH_1"/>
    <property type="match status" value="1"/>
</dbReference>
<name>A0A0G4EM06_VITBC</name>
<organism evidence="9 10">
    <name type="scientific">Vitrella brassicaformis (strain CCMP3155)</name>
    <dbReference type="NCBI Taxonomy" id="1169540"/>
    <lineage>
        <taxon>Eukaryota</taxon>
        <taxon>Sar</taxon>
        <taxon>Alveolata</taxon>
        <taxon>Colpodellida</taxon>
        <taxon>Vitrellaceae</taxon>
        <taxon>Vitrella</taxon>
    </lineage>
</organism>
<dbReference type="InParanoid" id="A0A0G4EM06"/>
<dbReference type="STRING" id="1169540.A0A0G4EM06"/>
<dbReference type="PhylomeDB" id="A0A0G4EM06"/>
<dbReference type="SUPFAM" id="SSF54791">
    <property type="entry name" value="Eukaryotic type KH-domain (KH-domain type I)"/>
    <property type="match status" value="1"/>
</dbReference>
<evidence type="ECO:0000256" key="5">
    <source>
        <dbReference type="PROSITE-ProRule" id="PRU00117"/>
    </source>
</evidence>
<dbReference type="Gene3D" id="3.30.1370.10">
    <property type="entry name" value="K Homology domain, type 1"/>
    <property type="match status" value="1"/>
</dbReference>
<dbReference type="PANTHER" id="PTHR12547">
    <property type="entry name" value="CCCH ZINC FINGER/TIS11-RELATED"/>
    <property type="match status" value="1"/>
</dbReference>
<evidence type="ECO:0000256" key="7">
    <source>
        <dbReference type="SAM" id="MobiDB-lite"/>
    </source>
</evidence>
<dbReference type="Proteomes" id="UP000041254">
    <property type="component" value="Unassembled WGS sequence"/>
</dbReference>
<keyword evidence="2" id="KW-0677">Repeat</keyword>
<dbReference type="InterPro" id="IPR000571">
    <property type="entry name" value="Znf_CCCH"/>
</dbReference>
<feature type="compositionally biased region" description="Low complexity" evidence="7">
    <location>
        <begin position="227"/>
        <end position="237"/>
    </location>
</feature>
<dbReference type="EMBL" id="CDMY01000260">
    <property type="protein sequence ID" value="CEL98007.1"/>
    <property type="molecule type" value="Genomic_DNA"/>
</dbReference>
<dbReference type="GO" id="GO:0004540">
    <property type="term" value="F:RNA nuclease activity"/>
    <property type="evidence" value="ECO:0007669"/>
    <property type="project" value="InterPro"/>
</dbReference>